<accession>K1TWX1</accession>
<gene>
    <name evidence="1" type="ORF">LEA_06936</name>
</gene>
<sequence>EVAGVERIRLGSLEPGIITEDFV</sequence>
<reference evidence="1" key="1">
    <citation type="journal article" date="2013" name="Environ. Microbiol.">
        <title>Microbiota from the distal guts of lean and obese adolescents exhibit partial functional redundancy besides clear differences in community structure.</title>
        <authorList>
            <person name="Ferrer M."/>
            <person name="Ruiz A."/>
            <person name="Lanza F."/>
            <person name="Haange S.B."/>
            <person name="Oberbach A."/>
            <person name="Till H."/>
            <person name="Bargiela R."/>
            <person name="Campoy C."/>
            <person name="Segura M.T."/>
            <person name="Richter M."/>
            <person name="von Bergen M."/>
            <person name="Seifert J."/>
            <person name="Suarez A."/>
        </authorList>
    </citation>
    <scope>NUCLEOTIDE SEQUENCE</scope>
</reference>
<feature type="non-terminal residue" evidence="1">
    <location>
        <position position="1"/>
    </location>
</feature>
<dbReference type="EMBL" id="AJWY01004550">
    <property type="protein sequence ID" value="EKC72059.1"/>
    <property type="molecule type" value="Genomic_DNA"/>
</dbReference>
<organism evidence="1">
    <name type="scientific">human gut metagenome</name>
    <dbReference type="NCBI Taxonomy" id="408170"/>
    <lineage>
        <taxon>unclassified sequences</taxon>
        <taxon>metagenomes</taxon>
        <taxon>organismal metagenomes</taxon>
    </lineage>
</organism>
<protein>
    <submittedName>
        <fullName evidence="1">Uncharacterized protein</fullName>
    </submittedName>
</protein>
<comment type="caution">
    <text evidence="1">The sequence shown here is derived from an EMBL/GenBank/DDBJ whole genome shotgun (WGS) entry which is preliminary data.</text>
</comment>
<proteinExistence type="predicted"/>
<dbReference type="AlphaFoldDB" id="K1TWX1"/>
<name>K1TWX1_9ZZZZ</name>
<evidence type="ECO:0000313" key="1">
    <source>
        <dbReference type="EMBL" id="EKC72059.1"/>
    </source>
</evidence>